<protein>
    <recommendedName>
        <fullName evidence="1">FBD domain-containing protein</fullName>
    </recommendedName>
</protein>
<name>A0AAV9EBF1_ACOCL</name>
<evidence type="ECO:0000313" key="3">
    <source>
        <dbReference type="Proteomes" id="UP001180020"/>
    </source>
</evidence>
<proteinExistence type="predicted"/>
<keyword evidence="3" id="KW-1185">Reference proteome</keyword>
<dbReference type="EMBL" id="JAUJYO010000008">
    <property type="protein sequence ID" value="KAK1310811.1"/>
    <property type="molecule type" value="Genomic_DNA"/>
</dbReference>
<dbReference type="SUPFAM" id="SSF52047">
    <property type="entry name" value="RNI-like"/>
    <property type="match status" value="1"/>
</dbReference>
<dbReference type="Pfam" id="PF08387">
    <property type="entry name" value="FBD"/>
    <property type="match status" value="1"/>
</dbReference>
<reference evidence="2" key="2">
    <citation type="submission" date="2023-06" db="EMBL/GenBank/DDBJ databases">
        <authorList>
            <person name="Ma L."/>
            <person name="Liu K.-W."/>
            <person name="Li Z."/>
            <person name="Hsiao Y.-Y."/>
            <person name="Qi Y."/>
            <person name="Fu T."/>
            <person name="Tang G."/>
            <person name="Zhang D."/>
            <person name="Sun W.-H."/>
            <person name="Liu D.-K."/>
            <person name="Li Y."/>
            <person name="Chen G.-Z."/>
            <person name="Liu X.-D."/>
            <person name="Liao X.-Y."/>
            <person name="Jiang Y.-T."/>
            <person name="Yu X."/>
            <person name="Hao Y."/>
            <person name="Huang J."/>
            <person name="Zhao X.-W."/>
            <person name="Ke S."/>
            <person name="Chen Y.-Y."/>
            <person name="Wu W.-L."/>
            <person name="Hsu J.-L."/>
            <person name="Lin Y.-F."/>
            <person name="Huang M.-D."/>
            <person name="Li C.-Y."/>
            <person name="Huang L."/>
            <person name="Wang Z.-W."/>
            <person name="Zhao X."/>
            <person name="Zhong W.-Y."/>
            <person name="Peng D.-H."/>
            <person name="Ahmad S."/>
            <person name="Lan S."/>
            <person name="Zhang J.-S."/>
            <person name="Tsai W.-C."/>
            <person name="Van De Peer Y."/>
            <person name="Liu Z.-J."/>
        </authorList>
    </citation>
    <scope>NUCLEOTIDE SEQUENCE</scope>
    <source>
        <strain evidence="2">CP</strain>
        <tissue evidence="2">Leaves</tissue>
    </source>
</reference>
<evidence type="ECO:0000313" key="2">
    <source>
        <dbReference type="EMBL" id="KAK1310811.1"/>
    </source>
</evidence>
<gene>
    <name evidence="2" type="ORF">QJS10_CPA08g00043</name>
</gene>
<dbReference type="PANTHER" id="PTHR31900">
    <property type="entry name" value="F-BOX/RNI SUPERFAMILY PROTEIN-RELATED"/>
    <property type="match status" value="1"/>
</dbReference>
<feature type="domain" description="FBD" evidence="1">
    <location>
        <begin position="424"/>
        <end position="457"/>
    </location>
</feature>
<reference evidence="2" key="1">
    <citation type="journal article" date="2023" name="Nat. Commun.">
        <title>Diploid and tetraploid genomes of Acorus and the evolution of monocots.</title>
        <authorList>
            <person name="Ma L."/>
            <person name="Liu K.W."/>
            <person name="Li Z."/>
            <person name="Hsiao Y.Y."/>
            <person name="Qi Y."/>
            <person name="Fu T."/>
            <person name="Tang G.D."/>
            <person name="Zhang D."/>
            <person name="Sun W.H."/>
            <person name="Liu D.K."/>
            <person name="Li Y."/>
            <person name="Chen G.Z."/>
            <person name="Liu X.D."/>
            <person name="Liao X.Y."/>
            <person name="Jiang Y.T."/>
            <person name="Yu X."/>
            <person name="Hao Y."/>
            <person name="Huang J."/>
            <person name="Zhao X.W."/>
            <person name="Ke S."/>
            <person name="Chen Y.Y."/>
            <person name="Wu W.L."/>
            <person name="Hsu J.L."/>
            <person name="Lin Y.F."/>
            <person name="Huang M.D."/>
            <person name="Li C.Y."/>
            <person name="Huang L."/>
            <person name="Wang Z.W."/>
            <person name="Zhao X."/>
            <person name="Zhong W.Y."/>
            <person name="Peng D.H."/>
            <person name="Ahmad S."/>
            <person name="Lan S."/>
            <person name="Zhang J.S."/>
            <person name="Tsai W.C."/>
            <person name="Van de Peer Y."/>
            <person name="Liu Z.J."/>
        </authorList>
    </citation>
    <scope>NUCLEOTIDE SEQUENCE</scope>
    <source>
        <strain evidence="2">CP</strain>
    </source>
</reference>
<dbReference type="AlphaFoldDB" id="A0AAV9EBF1"/>
<dbReference type="InterPro" id="IPR032675">
    <property type="entry name" value="LRR_dom_sf"/>
</dbReference>
<dbReference type="Gene3D" id="3.80.10.10">
    <property type="entry name" value="Ribonuclease Inhibitor"/>
    <property type="match status" value="1"/>
</dbReference>
<organism evidence="2 3">
    <name type="scientific">Acorus calamus</name>
    <name type="common">Sweet flag</name>
    <dbReference type="NCBI Taxonomy" id="4465"/>
    <lineage>
        <taxon>Eukaryota</taxon>
        <taxon>Viridiplantae</taxon>
        <taxon>Streptophyta</taxon>
        <taxon>Embryophyta</taxon>
        <taxon>Tracheophyta</taxon>
        <taxon>Spermatophyta</taxon>
        <taxon>Magnoliopsida</taxon>
        <taxon>Liliopsida</taxon>
        <taxon>Acoraceae</taxon>
        <taxon>Acorus</taxon>
    </lineage>
</organism>
<evidence type="ECO:0000259" key="1">
    <source>
        <dbReference type="Pfam" id="PF08387"/>
    </source>
</evidence>
<sequence length="490" mass="56919">MKGVPSLREAALSIFDAGESPSSFQFDETSLSSLKSIESLTIDHRVLKVIRDRDVYCSLCLFNNVKQLHLNLWEEYSGHTIVVSFRYFPNVEKLWIQCLHWHCSYMDIPCAIDGYYQLNHLKMIELMDFYPRGREQMQLFKFLLQITTVILEKIHLPPNQSVHILKHIDDLDFERFPGLLNDVKCLNMSKGPIDGTIIARIRHLQHLKQFTDFPVEYLVDIDFERFPGLCDNIKSLDLILHLRSHRMKITNGTIAASLRHFRHLEELSISYSRESKNIPITGSIDGYYPMNHLKTINVGNFHPGEAEVQLLNFLLGSAVFLETFHMSMCSELAIETFKHINDLDLKRFPGVFDDVWSLNLLIPSNSAESMNGIIAASLQPFRRLKELSIKFTDSNSRKNNRTCAIDGSTTRWWEKTEILDNKALNRLEVIRLMEFSGREEEIQLIEFLLESAVILKDFYLRWPSSAKQERQLLNSLSALQGIWKFPFKFI</sequence>
<dbReference type="InterPro" id="IPR006566">
    <property type="entry name" value="FBD"/>
</dbReference>
<comment type="caution">
    <text evidence="2">The sequence shown here is derived from an EMBL/GenBank/DDBJ whole genome shotgun (WGS) entry which is preliminary data.</text>
</comment>
<dbReference type="InterPro" id="IPR050232">
    <property type="entry name" value="FBL13/AtMIF1-like"/>
</dbReference>
<dbReference type="Proteomes" id="UP001180020">
    <property type="component" value="Unassembled WGS sequence"/>
</dbReference>
<dbReference type="PANTHER" id="PTHR31900:SF30">
    <property type="entry name" value="SUPERFAMILY PROTEIN, PUTATIVE-RELATED"/>
    <property type="match status" value="1"/>
</dbReference>
<accession>A0AAV9EBF1</accession>